<dbReference type="HOGENOM" id="CLU_311862_0_0_7"/>
<dbReference type="PANTHER" id="PTHR45622">
    <property type="entry name" value="UBIQUITIN-PROTEIN LIGASE E3A-RELATED"/>
    <property type="match status" value="1"/>
</dbReference>
<dbReference type="InterPro" id="IPR051709">
    <property type="entry name" value="Ub-ligase/GTPase-reg"/>
</dbReference>
<protein>
    <submittedName>
        <fullName evidence="3">Alpha-tubulin suppressor and related RCC1 domain-containing protein-like protein</fullName>
    </submittedName>
</protein>
<evidence type="ECO:0000256" key="2">
    <source>
        <dbReference type="SAM" id="MobiDB-lite"/>
    </source>
</evidence>
<sequence>MESSASPARAWRALRNLAIAGSLAVAAGCGDNRHSSGSPDAAAPEELCQIAPSSSSASGRDGVASRSHAIIYYNGLPTQPPMFNALTTNPEALTHLIDNRLHTSVYDTAAGDAADPVLVAQLDDPWAETTFAYLVACALNPEQSISWTSPSTGDTRAFRGERGFCPAWSDTALRDIAETDSDSACPELVSGCLLASNNALGGEVRVSMRGNRDGEALSWEAAVASTPPRAELAELAPCEAGQSDESCGWSPGYVGTCGLGEEVEIVADEEVCTATTAVRACRGLDACGAADALDASSDICAQDGLSFTCPTSGRFALMTARPVEPDAPPLLAPRSRWPVSEGELFTRREGAFYGNVLDAEALDPRISVRVTGGAVVYSFTPDPALPATEYIVYELACNGISLTPFELRAYRHERFLDGVKDVDLSEDIIIHSSMHSCSDPGWSDGAAYLSERLCAGAAGWKFCMAKTVGPCWAGGGRDNHCQLEDSGASESPQAEAEGSTGDRDFDDCEGLDGRVWQHPITVFLDDPCSLVSGACGSFHGRALSSGTAHTCVALRDGDASGSRGALRCWGFGDDGRLGYGTTNSIGAAQTPAAAGDVALGGVAIAVAAGGEHTCALLETGALRCWGRGDEGQLGYGNTDSLGGVAERTPDVIGDVALGGAVQQVVAGAYHTCALLDTGAVRCWGENDQGQLGYGHTARIGDDELVASVAPLALRGSVKRLAAGDYHTCALLESGEIQCWGVNNDGQLGYGHTDEIGDDEDLSLLPSVAVGDQVVDIAAGFNHTCAALVGGGVRCWGANEYGELARDAPITVGDDELPADVGVIDIGGAIEALAAGGDHTCALLVGGGVRCWGRNDRGQLGYGNTDVIGDALSPAMAGDVPVGRPVRAIDVGTDFTCALLDSGEVTCWGVNNIGELGSPAVAPGASIGDDETPSQVGHVAIF</sequence>
<gene>
    <name evidence="3" type="ordered locus">Hoch_1395</name>
</gene>
<proteinExistence type="predicted"/>
<dbReference type="KEGG" id="hoh:Hoch_1395"/>
<dbReference type="SUPFAM" id="SSF50985">
    <property type="entry name" value="RCC1/BLIP-II"/>
    <property type="match status" value="1"/>
</dbReference>
<dbReference type="InterPro" id="IPR009091">
    <property type="entry name" value="RCC1/BLIP-II"/>
</dbReference>
<name>D0LUQ9_HALO1</name>
<keyword evidence="4" id="KW-1185">Reference proteome</keyword>
<dbReference type="STRING" id="502025.Hoch_1395"/>
<dbReference type="Pfam" id="PF13540">
    <property type="entry name" value="RCC1_2"/>
    <property type="match status" value="6"/>
</dbReference>
<dbReference type="eggNOG" id="COG5184">
    <property type="taxonomic scope" value="Bacteria"/>
</dbReference>
<dbReference type="Gene3D" id="2.130.10.30">
    <property type="entry name" value="Regulator of chromosome condensation 1/beta-lactamase-inhibitor protein II"/>
    <property type="match status" value="2"/>
</dbReference>
<evidence type="ECO:0000256" key="1">
    <source>
        <dbReference type="ARBA" id="ARBA00022737"/>
    </source>
</evidence>
<evidence type="ECO:0000313" key="4">
    <source>
        <dbReference type="Proteomes" id="UP000001880"/>
    </source>
</evidence>
<accession>D0LUQ9</accession>
<feature type="region of interest" description="Disordered" evidence="2">
    <location>
        <begin position="482"/>
        <end position="505"/>
    </location>
</feature>
<dbReference type="PRINTS" id="PR00633">
    <property type="entry name" value="RCCNDNSATION"/>
</dbReference>
<dbReference type="RefSeq" id="WP_012826558.1">
    <property type="nucleotide sequence ID" value="NC_013440.1"/>
</dbReference>
<organism evidence="3 4">
    <name type="scientific">Haliangium ochraceum (strain DSM 14365 / JCM 11303 / SMP-2)</name>
    <dbReference type="NCBI Taxonomy" id="502025"/>
    <lineage>
        <taxon>Bacteria</taxon>
        <taxon>Pseudomonadati</taxon>
        <taxon>Myxococcota</taxon>
        <taxon>Polyangia</taxon>
        <taxon>Haliangiales</taxon>
        <taxon>Kofleriaceae</taxon>
        <taxon>Haliangium</taxon>
    </lineage>
</organism>
<dbReference type="InterPro" id="IPR000408">
    <property type="entry name" value="Reg_chr_condens"/>
</dbReference>
<evidence type="ECO:0000313" key="3">
    <source>
        <dbReference type="EMBL" id="ACY13949.1"/>
    </source>
</evidence>
<dbReference type="EMBL" id="CP001804">
    <property type="protein sequence ID" value="ACY13949.1"/>
    <property type="molecule type" value="Genomic_DNA"/>
</dbReference>
<dbReference type="AlphaFoldDB" id="D0LUQ9"/>
<dbReference type="PROSITE" id="PS50012">
    <property type="entry name" value="RCC1_3"/>
    <property type="match status" value="6"/>
</dbReference>
<keyword evidence="1" id="KW-0677">Repeat</keyword>
<dbReference type="Proteomes" id="UP000001880">
    <property type="component" value="Chromosome"/>
</dbReference>
<dbReference type="GO" id="GO:0005737">
    <property type="term" value="C:cytoplasm"/>
    <property type="evidence" value="ECO:0007669"/>
    <property type="project" value="TreeGrafter"/>
</dbReference>
<reference evidence="3 4" key="1">
    <citation type="journal article" date="2010" name="Stand. Genomic Sci.">
        <title>Complete genome sequence of Haliangium ochraceum type strain (SMP-2).</title>
        <authorList>
            <consortium name="US DOE Joint Genome Institute (JGI-PGF)"/>
            <person name="Ivanova N."/>
            <person name="Daum C."/>
            <person name="Lang E."/>
            <person name="Abt B."/>
            <person name="Kopitz M."/>
            <person name="Saunders E."/>
            <person name="Lapidus A."/>
            <person name="Lucas S."/>
            <person name="Glavina Del Rio T."/>
            <person name="Nolan M."/>
            <person name="Tice H."/>
            <person name="Copeland A."/>
            <person name="Cheng J.F."/>
            <person name="Chen F."/>
            <person name="Bruce D."/>
            <person name="Goodwin L."/>
            <person name="Pitluck S."/>
            <person name="Mavromatis K."/>
            <person name="Pati A."/>
            <person name="Mikhailova N."/>
            <person name="Chen A."/>
            <person name="Palaniappan K."/>
            <person name="Land M."/>
            <person name="Hauser L."/>
            <person name="Chang Y.J."/>
            <person name="Jeffries C.D."/>
            <person name="Detter J.C."/>
            <person name="Brettin T."/>
            <person name="Rohde M."/>
            <person name="Goker M."/>
            <person name="Bristow J."/>
            <person name="Markowitz V."/>
            <person name="Eisen J.A."/>
            <person name="Hugenholtz P."/>
            <person name="Kyrpides N.C."/>
            <person name="Klenk H.P."/>
        </authorList>
    </citation>
    <scope>NUCLEOTIDE SEQUENCE [LARGE SCALE GENOMIC DNA]</scope>
    <source>
        <strain evidence="4">DSM 14365 / CIP 107738 / JCM 11303 / AJ 13395 / SMP-2</strain>
    </source>
</reference>
<dbReference type="PANTHER" id="PTHR45622:SF70">
    <property type="entry name" value="SECRETION-REGULATING GUANINE NUCLEOTIDE EXCHANGE FACTOR"/>
    <property type="match status" value="1"/>
</dbReference>